<keyword evidence="2" id="KW-1185">Reference proteome</keyword>
<comment type="caution">
    <text evidence="1">The sequence shown here is derived from an EMBL/GenBank/DDBJ whole genome shotgun (WGS) entry which is preliminary data.</text>
</comment>
<dbReference type="InterPro" id="IPR011990">
    <property type="entry name" value="TPR-like_helical_dom_sf"/>
</dbReference>
<evidence type="ECO:0000313" key="1">
    <source>
        <dbReference type="EMBL" id="KAK9199268.1"/>
    </source>
</evidence>
<dbReference type="AlphaFoldDB" id="A0AAP0M5N4"/>
<sequence>MALNCKLPSSFKHSRHLTIPNSRNEISNFLNEKCKSGDFTLKESIDFFSDMIDMKPPPLLASFNILFSALVKKIHYDTNGYLSEALELFYDLEKYKSKLNIEFVSCLIDGLCRVRRLETA</sequence>
<proteinExistence type="predicted"/>
<accession>A0AAP0M5N4</accession>
<evidence type="ECO:0000313" key="2">
    <source>
        <dbReference type="Proteomes" id="UP001428341"/>
    </source>
</evidence>
<dbReference type="Proteomes" id="UP001428341">
    <property type="component" value="Unassembled WGS sequence"/>
</dbReference>
<name>A0AAP0M5N4_9ROSI</name>
<reference evidence="1 2" key="1">
    <citation type="submission" date="2024-05" db="EMBL/GenBank/DDBJ databases">
        <title>Haplotype-resolved chromosome-level genome assembly of Huyou (Citrus changshanensis).</title>
        <authorList>
            <person name="Miao C."/>
            <person name="Chen W."/>
            <person name="Wu Y."/>
            <person name="Wang L."/>
            <person name="Zhao S."/>
            <person name="Grierson D."/>
            <person name="Xu C."/>
            <person name="Chen K."/>
        </authorList>
    </citation>
    <scope>NUCLEOTIDE SEQUENCE [LARGE SCALE GENOMIC DNA]</scope>
    <source>
        <strain evidence="1">01-14</strain>
        <tissue evidence="1">Leaf</tissue>
    </source>
</reference>
<gene>
    <name evidence="1" type="ORF">WN944_014456</name>
</gene>
<protein>
    <recommendedName>
        <fullName evidence="3">Pentatricopeptide repeat-containing protein</fullName>
    </recommendedName>
</protein>
<dbReference type="Gene3D" id="1.25.40.10">
    <property type="entry name" value="Tetratricopeptide repeat domain"/>
    <property type="match status" value="1"/>
</dbReference>
<dbReference type="EMBL" id="JBCGBO010000005">
    <property type="protein sequence ID" value="KAK9199268.1"/>
    <property type="molecule type" value="Genomic_DNA"/>
</dbReference>
<evidence type="ECO:0008006" key="3">
    <source>
        <dbReference type="Google" id="ProtNLM"/>
    </source>
</evidence>
<organism evidence="1 2">
    <name type="scientific">Citrus x changshan-huyou</name>
    <dbReference type="NCBI Taxonomy" id="2935761"/>
    <lineage>
        <taxon>Eukaryota</taxon>
        <taxon>Viridiplantae</taxon>
        <taxon>Streptophyta</taxon>
        <taxon>Embryophyta</taxon>
        <taxon>Tracheophyta</taxon>
        <taxon>Spermatophyta</taxon>
        <taxon>Magnoliopsida</taxon>
        <taxon>eudicotyledons</taxon>
        <taxon>Gunneridae</taxon>
        <taxon>Pentapetalae</taxon>
        <taxon>rosids</taxon>
        <taxon>malvids</taxon>
        <taxon>Sapindales</taxon>
        <taxon>Rutaceae</taxon>
        <taxon>Aurantioideae</taxon>
        <taxon>Citrus</taxon>
    </lineage>
</organism>